<dbReference type="Proteomes" id="UP000777438">
    <property type="component" value="Unassembled WGS sequence"/>
</dbReference>
<evidence type="ECO:0000256" key="1">
    <source>
        <dbReference type="SAM" id="SignalP"/>
    </source>
</evidence>
<evidence type="ECO:0000313" key="3">
    <source>
        <dbReference type="Proteomes" id="UP000777438"/>
    </source>
</evidence>
<name>A0A9P9ATF3_9HYPO</name>
<organism evidence="2 3">
    <name type="scientific">Thelonectria olida</name>
    <dbReference type="NCBI Taxonomy" id="1576542"/>
    <lineage>
        <taxon>Eukaryota</taxon>
        <taxon>Fungi</taxon>
        <taxon>Dikarya</taxon>
        <taxon>Ascomycota</taxon>
        <taxon>Pezizomycotina</taxon>
        <taxon>Sordariomycetes</taxon>
        <taxon>Hypocreomycetidae</taxon>
        <taxon>Hypocreales</taxon>
        <taxon>Nectriaceae</taxon>
        <taxon>Thelonectria</taxon>
    </lineage>
</organism>
<feature type="chain" id="PRO_5040436016" description="Secreted protein" evidence="1">
    <location>
        <begin position="23"/>
        <end position="85"/>
    </location>
</feature>
<feature type="signal peptide" evidence="1">
    <location>
        <begin position="1"/>
        <end position="22"/>
    </location>
</feature>
<keyword evidence="1" id="KW-0732">Signal</keyword>
<dbReference type="EMBL" id="JAGPYM010000005">
    <property type="protein sequence ID" value="KAH6894288.1"/>
    <property type="molecule type" value="Genomic_DNA"/>
</dbReference>
<dbReference type="AlphaFoldDB" id="A0A9P9ATF3"/>
<protein>
    <recommendedName>
        <fullName evidence="4">Secreted protein</fullName>
    </recommendedName>
</protein>
<comment type="caution">
    <text evidence="2">The sequence shown here is derived from an EMBL/GenBank/DDBJ whole genome shotgun (WGS) entry which is preliminary data.</text>
</comment>
<gene>
    <name evidence="2" type="ORF">B0T10DRAFT_248573</name>
</gene>
<accession>A0A9P9ATF3</accession>
<evidence type="ECO:0008006" key="4">
    <source>
        <dbReference type="Google" id="ProtNLM"/>
    </source>
</evidence>
<reference evidence="2 3" key="1">
    <citation type="journal article" date="2021" name="Nat. Commun.">
        <title>Genetic determinants of endophytism in the Arabidopsis root mycobiome.</title>
        <authorList>
            <person name="Mesny F."/>
            <person name="Miyauchi S."/>
            <person name="Thiergart T."/>
            <person name="Pickel B."/>
            <person name="Atanasova L."/>
            <person name="Karlsson M."/>
            <person name="Huettel B."/>
            <person name="Barry K.W."/>
            <person name="Haridas S."/>
            <person name="Chen C."/>
            <person name="Bauer D."/>
            <person name="Andreopoulos W."/>
            <person name="Pangilinan J."/>
            <person name="LaButti K."/>
            <person name="Riley R."/>
            <person name="Lipzen A."/>
            <person name="Clum A."/>
            <person name="Drula E."/>
            <person name="Henrissat B."/>
            <person name="Kohler A."/>
            <person name="Grigoriev I.V."/>
            <person name="Martin F.M."/>
            <person name="Hacquard S."/>
        </authorList>
    </citation>
    <scope>NUCLEOTIDE SEQUENCE [LARGE SCALE GENOMIC DNA]</scope>
    <source>
        <strain evidence="2 3">MPI-CAGE-CH-0241</strain>
    </source>
</reference>
<evidence type="ECO:0000313" key="2">
    <source>
        <dbReference type="EMBL" id="KAH6894288.1"/>
    </source>
</evidence>
<sequence>MGNSACKLLWRFLFFFSSFLFAHDCLVSLRWSCASNLGQRQRQRRHQRRHQRHQAQRSIHPLHWRAPLSSVSKGLCACLCRMCES</sequence>
<proteinExistence type="predicted"/>
<keyword evidence="3" id="KW-1185">Reference proteome</keyword>